<dbReference type="Gene3D" id="3.30.110.40">
    <property type="entry name" value="TusA-like domain"/>
    <property type="match status" value="1"/>
</dbReference>
<dbReference type="STRING" id="410359.Pcal_1464"/>
<dbReference type="SUPFAM" id="SSF64307">
    <property type="entry name" value="SirA-like"/>
    <property type="match status" value="1"/>
</dbReference>
<proteinExistence type="predicted"/>
<dbReference type="EMBL" id="CP000561">
    <property type="protein sequence ID" value="ABO08884.1"/>
    <property type="molecule type" value="Genomic_DNA"/>
</dbReference>
<dbReference type="InterPro" id="IPR001455">
    <property type="entry name" value="TusA-like"/>
</dbReference>
<feature type="domain" description="UPF0033" evidence="1">
    <location>
        <begin position="2"/>
        <end position="69"/>
    </location>
</feature>
<dbReference type="InterPro" id="IPR036868">
    <property type="entry name" value="TusA-like_sf"/>
</dbReference>
<evidence type="ECO:0000259" key="1">
    <source>
        <dbReference type="Pfam" id="PF01206"/>
    </source>
</evidence>
<reference evidence="2" key="1">
    <citation type="submission" date="2007-02" db="EMBL/GenBank/DDBJ databases">
        <title>Complete sequence of Pyrobaculum calidifontis JCM 11548.</title>
        <authorList>
            <consortium name="US DOE Joint Genome Institute"/>
            <person name="Copeland A."/>
            <person name="Lucas S."/>
            <person name="Lapidus A."/>
            <person name="Barry K."/>
            <person name="Glavina del Rio T."/>
            <person name="Dalin E."/>
            <person name="Tice H."/>
            <person name="Pitluck S."/>
            <person name="Chain P."/>
            <person name="Malfatti S."/>
            <person name="Shin M."/>
            <person name="Vergez L."/>
            <person name="Schmutz J."/>
            <person name="Larimer F."/>
            <person name="Land M."/>
            <person name="Hauser L."/>
            <person name="Kyrpides N."/>
            <person name="Mikhailova N."/>
            <person name="Cozen A.E."/>
            <person name="Fitz-Gibbon S.T."/>
            <person name="House C.H."/>
            <person name="Saltikov C."/>
            <person name="Lowe T.M."/>
            <person name="Richardson P."/>
        </authorList>
    </citation>
    <scope>NUCLEOTIDE SEQUENCE [LARGE SCALE GENOMIC DNA]</scope>
    <source>
        <strain evidence="2">JCM 11548</strain>
    </source>
</reference>
<dbReference type="RefSeq" id="WP_011850142.1">
    <property type="nucleotide sequence ID" value="NC_009073.1"/>
</dbReference>
<dbReference type="Pfam" id="PF01206">
    <property type="entry name" value="TusA"/>
    <property type="match status" value="1"/>
</dbReference>
<sequence length="73" mass="8104">MILDIRGRPCPEPAQQALSAIMEKSPGELQVVTDDEDCVKTLRVMLPLLEYKVERVEEAGGGYVVYVRKKGQG</sequence>
<gene>
    <name evidence="2" type="ordered locus">Pcal_1464</name>
</gene>
<protein>
    <recommendedName>
        <fullName evidence="1">UPF0033 domain-containing protein</fullName>
    </recommendedName>
</protein>
<dbReference type="eggNOG" id="arCOG02073">
    <property type="taxonomic scope" value="Archaea"/>
</dbReference>
<dbReference type="AlphaFoldDB" id="A3MW67"/>
<organism evidence="2 3">
    <name type="scientific">Pyrobaculum calidifontis (strain DSM 21063 / JCM 11548 / VA1)</name>
    <dbReference type="NCBI Taxonomy" id="410359"/>
    <lineage>
        <taxon>Archaea</taxon>
        <taxon>Thermoproteota</taxon>
        <taxon>Thermoprotei</taxon>
        <taxon>Thermoproteales</taxon>
        <taxon>Thermoproteaceae</taxon>
        <taxon>Pyrobaculum</taxon>
    </lineage>
</organism>
<dbReference type="Proteomes" id="UP000001431">
    <property type="component" value="Chromosome"/>
</dbReference>
<dbReference type="GeneID" id="4909491"/>
<name>A3MW67_PYRCJ</name>
<dbReference type="HOGENOM" id="CLU_193461_0_0_2"/>
<accession>A3MW67</accession>
<evidence type="ECO:0000313" key="3">
    <source>
        <dbReference type="Proteomes" id="UP000001431"/>
    </source>
</evidence>
<evidence type="ECO:0000313" key="2">
    <source>
        <dbReference type="EMBL" id="ABO08884.1"/>
    </source>
</evidence>
<keyword evidence="3" id="KW-1185">Reference proteome</keyword>
<dbReference type="CDD" id="cd00291">
    <property type="entry name" value="SirA_YedF_YeeD"/>
    <property type="match status" value="1"/>
</dbReference>
<dbReference type="KEGG" id="pcl:Pcal_1464"/>